<dbReference type="CDD" id="cd13123">
    <property type="entry name" value="MATE_MurJ_like"/>
    <property type="match status" value="1"/>
</dbReference>
<gene>
    <name evidence="11" type="primary">murJ</name>
    <name evidence="11" type="ORF">ENN98_03040</name>
</gene>
<feature type="transmembrane region" description="Helical" evidence="10">
    <location>
        <begin position="94"/>
        <end position="117"/>
    </location>
</feature>
<feature type="transmembrane region" description="Helical" evidence="10">
    <location>
        <begin position="169"/>
        <end position="194"/>
    </location>
</feature>
<dbReference type="GO" id="GO:0008360">
    <property type="term" value="P:regulation of cell shape"/>
    <property type="evidence" value="ECO:0007669"/>
    <property type="project" value="UniProtKB-KW"/>
</dbReference>
<feature type="transmembrane region" description="Helical" evidence="10">
    <location>
        <begin position="138"/>
        <end position="163"/>
    </location>
</feature>
<keyword evidence="2" id="KW-1003">Cell membrane</keyword>
<comment type="subcellular location">
    <subcellularLocation>
        <location evidence="1">Cell membrane</location>
        <topology evidence="1">Multi-pass membrane protein</topology>
    </subcellularLocation>
</comment>
<keyword evidence="3 10" id="KW-0812">Transmembrane</keyword>
<dbReference type="Proteomes" id="UP000885986">
    <property type="component" value="Unassembled WGS sequence"/>
</dbReference>
<keyword evidence="4" id="KW-0133">Cell shape</keyword>
<accession>A0A7C2XFN7</accession>
<dbReference type="GO" id="GO:0015648">
    <property type="term" value="F:lipid-linked peptidoglycan transporter activity"/>
    <property type="evidence" value="ECO:0007669"/>
    <property type="project" value="TreeGrafter"/>
</dbReference>
<proteinExistence type="inferred from homology"/>
<dbReference type="HAMAP" id="MF_02078">
    <property type="entry name" value="MurJ_MviN"/>
    <property type="match status" value="1"/>
</dbReference>
<feature type="transmembrane region" description="Helical" evidence="10">
    <location>
        <begin position="65"/>
        <end position="82"/>
    </location>
</feature>
<dbReference type="NCBIfam" id="TIGR01695">
    <property type="entry name" value="murJ_mviN"/>
    <property type="match status" value="1"/>
</dbReference>
<evidence type="ECO:0000256" key="5">
    <source>
        <dbReference type="ARBA" id="ARBA00022984"/>
    </source>
</evidence>
<keyword evidence="6 10" id="KW-1133">Transmembrane helix</keyword>
<sequence length="492" mass="53279">MPKTSDHHTTTATIAGSAAVVSVAVLCSRVLGLVREQAFAILFGAGYAFDAFVVAFRIPNLLRDLFGEGALSAAFVAVFAGYNATRGERETWKLASNVLVFFGVFLSILTLVGIMASEQLVGLLVQEEFARAPGKVELTARLTAIMFPFLVLVSLSAVVMGILNTKGRFFVPALSSSFFNLGSLVGGVGLALLLPRFGQPAIVGMAIGILLGGVLQLACQLPALFRTGFRFTFHLDLRDPGLRRILVLMLPAVVGLAPLQLNILINTYFASSLAEGTLSWLNYAFRLFWLPVGLFGVALSVATMPVVSRFAAERDFPRLKETYVSSLNMAFCLSIPAAIGLVLLARPIIRIIFQHGRFDTLATIGTAEALSCYAVGLFAYAAVKIMVPVFYALDRPRYPVMGSFLTMAVNLLFILATIEWLRHQALALSISVAMTANFIFLSVMLYRTVGGYPLVPVFKGLGKIGLASLLMALWLFALRQWLFPAGLTEDRL</sequence>
<dbReference type="InterPro" id="IPR051050">
    <property type="entry name" value="Lipid_II_flippase_MurJ/MviN"/>
</dbReference>
<feature type="transmembrane region" description="Helical" evidence="10">
    <location>
        <begin position="464"/>
        <end position="482"/>
    </location>
</feature>
<evidence type="ECO:0000256" key="10">
    <source>
        <dbReference type="SAM" id="Phobius"/>
    </source>
</evidence>
<evidence type="ECO:0000256" key="9">
    <source>
        <dbReference type="ARBA" id="ARBA00061532"/>
    </source>
</evidence>
<dbReference type="PRINTS" id="PR01806">
    <property type="entry name" value="VIRFACTRMVIN"/>
</dbReference>
<evidence type="ECO:0000256" key="1">
    <source>
        <dbReference type="ARBA" id="ARBA00004651"/>
    </source>
</evidence>
<feature type="transmembrane region" description="Helical" evidence="10">
    <location>
        <begin position="38"/>
        <end position="58"/>
    </location>
</feature>
<dbReference type="GO" id="GO:0034204">
    <property type="term" value="P:lipid translocation"/>
    <property type="evidence" value="ECO:0007669"/>
    <property type="project" value="TreeGrafter"/>
</dbReference>
<organism evidence="11">
    <name type="scientific">Desulfurivibrio alkaliphilus</name>
    <dbReference type="NCBI Taxonomy" id="427923"/>
    <lineage>
        <taxon>Bacteria</taxon>
        <taxon>Pseudomonadati</taxon>
        <taxon>Thermodesulfobacteriota</taxon>
        <taxon>Desulfobulbia</taxon>
        <taxon>Desulfobulbales</taxon>
        <taxon>Desulfobulbaceae</taxon>
        <taxon>Desulfurivibrio</taxon>
    </lineage>
</organism>
<comment type="function">
    <text evidence="8">Involved in peptidoglycan biosynthesis. Transports lipid-linked peptidoglycan precursors from the inner to the outer leaflet of the cytoplasmic membrane.</text>
</comment>
<dbReference type="PANTHER" id="PTHR47019">
    <property type="entry name" value="LIPID II FLIPPASE MURJ"/>
    <property type="match status" value="1"/>
</dbReference>
<feature type="transmembrane region" description="Helical" evidence="10">
    <location>
        <begin position="398"/>
        <end position="418"/>
    </location>
</feature>
<evidence type="ECO:0000313" key="11">
    <source>
        <dbReference type="EMBL" id="HET97669.1"/>
    </source>
</evidence>
<feature type="transmembrane region" description="Helical" evidence="10">
    <location>
        <begin position="370"/>
        <end position="392"/>
    </location>
</feature>
<dbReference type="PIRSF" id="PIRSF002869">
    <property type="entry name" value="MviN"/>
    <property type="match status" value="1"/>
</dbReference>
<comment type="similarity">
    <text evidence="9">Belongs to the MurJ/MviN family.</text>
</comment>
<feature type="transmembrane region" description="Helical" evidence="10">
    <location>
        <begin position="12"/>
        <end position="32"/>
    </location>
</feature>
<dbReference type="PANTHER" id="PTHR47019:SF1">
    <property type="entry name" value="LIPID II FLIPPASE MURJ"/>
    <property type="match status" value="1"/>
</dbReference>
<reference evidence="11" key="1">
    <citation type="journal article" date="2020" name="mSystems">
        <title>Genome- and Community-Level Interaction Insights into Carbon Utilization and Element Cycling Functions of Hydrothermarchaeota in Hydrothermal Sediment.</title>
        <authorList>
            <person name="Zhou Z."/>
            <person name="Liu Y."/>
            <person name="Xu W."/>
            <person name="Pan J."/>
            <person name="Luo Z.H."/>
            <person name="Li M."/>
        </authorList>
    </citation>
    <scope>NUCLEOTIDE SEQUENCE [LARGE SCALE GENOMIC DNA]</scope>
    <source>
        <strain evidence="11">SpSt-1224</strain>
    </source>
</reference>
<dbReference type="Pfam" id="PF03023">
    <property type="entry name" value="MurJ"/>
    <property type="match status" value="1"/>
</dbReference>
<evidence type="ECO:0000256" key="8">
    <source>
        <dbReference type="ARBA" id="ARBA00060041"/>
    </source>
</evidence>
<evidence type="ECO:0000256" key="6">
    <source>
        <dbReference type="ARBA" id="ARBA00022989"/>
    </source>
</evidence>
<dbReference type="GO" id="GO:0005886">
    <property type="term" value="C:plasma membrane"/>
    <property type="evidence" value="ECO:0007669"/>
    <property type="project" value="UniProtKB-SubCell"/>
</dbReference>
<dbReference type="AlphaFoldDB" id="A0A7C2XFN7"/>
<evidence type="ECO:0000256" key="4">
    <source>
        <dbReference type="ARBA" id="ARBA00022960"/>
    </source>
</evidence>
<feature type="transmembrane region" description="Helical" evidence="10">
    <location>
        <begin position="425"/>
        <end position="444"/>
    </location>
</feature>
<evidence type="ECO:0000256" key="7">
    <source>
        <dbReference type="ARBA" id="ARBA00023136"/>
    </source>
</evidence>
<protein>
    <submittedName>
        <fullName evidence="11">Murein biosynthesis integral membrane protein MurJ</fullName>
    </submittedName>
</protein>
<evidence type="ECO:0000256" key="3">
    <source>
        <dbReference type="ARBA" id="ARBA00022692"/>
    </source>
</evidence>
<comment type="caution">
    <text evidence="11">The sequence shown here is derived from an EMBL/GenBank/DDBJ whole genome shotgun (WGS) entry which is preliminary data.</text>
</comment>
<feature type="non-terminal residue" evidence="11">
    <location>
        <position position="492"/>
    </location>
</feature>
<feature type="transmembrane region" description="Helical" evidence="10">
    <location>
        <begin position="245"/>
        <end position="271"/>
    </location>
</feature>
<feature type="transmembrane region" description="Helical" evidence="10">
    <location>
        <begin position="327"/>
        <end position="349"/>
    </location>
</feature>
<keyword evidence="7 10" id="KW-0472">Membrane</keyword>
<feature type="transmembrane region" description="Helical" evidence="10">
    <location>
        <begin position="201"/>
        <end position="225"/>
    </location>
</feature>
<dbReference type="EMBL" id="DSDS01000068">
    <property type="protein sequence ID" value="HET97669.1"/>
    <property type="molecule type" value="Genomic_DNA"/>
</dbReference>
<name>A0A7C2XFN7_9BACT</name>
<dbReference type="InterPro" id="IPR004268">
    <property type="entry name" value="MurJ"/>
</dbReference>
<dbReference type="GO" id="GO:0009252">
    <property type="term" value="P:peptidoglycan biosynthetic process"/>
    <property type="evidence" value="ECO:0007669"/>
    <property type="project" value="UniProtKB-KW"/>
</dbReference>
<keyword evidence="5" id="KW-0573">Peptidoglycan synthesis</keyword>
<evidence type="ECO:0000256" key="2">
    <source>
        <dbReference type="ARBA" id="ARBA00022475"/>
    </source>
</evidence>
<feature type="transmembrane region" description="Helical" evidence="10">
    <location>
        <begin position="283"/>
        <end position="307"/>
    </location>
</feature>